<dbReference type="Proteomes" id="UP001480595">
    <property type="component" value="Unassembled WGS sequence"/>
</dbReference>
<sequence length="64" mass="6808">MSGVTSIHFGPFEAGPQATSHNGVFPDRSFFNLRSTTACDTPGCNEPCADTRELSVSDCNEKAV</sequence>
<reference evidence="2 3" key="1">
    <citation type="submission" date="2023-01" db="EMBL/GenBank/DDBJ databases">
        <title>Analysis of 21 Apiospora genomes using comparative genomics revels a genus with tremendous synthesis potential of carbohydrate active enzymes and secondary metabolites.</title>
        <authorList>
            <person name="Sorensen T."/>
        </authorList>
    </citation>
    <scope>NUCLEOTIDE SEQUENCE [LARGE SCALE GENOMIC DNA]</scope>
    <source>
        <strain evidence="2 3">CBS 135458</strain>
    </source>
</reference>
<evidence type="ECO:0000313" key="2">
    <source>
        <dbReference type="EMBL" id="KAK8070311.1"/>
    </source>
</evidence>
<comment type="caution">
    <text evidence="2">The sequence shown here is derived from an EMBL/GenBank/DDBJ whole genome shotgun (WGS) entry which is preliminary data.</text>
</comment>
<proteinExistence type="predicted"/>
<evidence type="ECO:0000256" key="1">
    <source>
        <dbReference type="SAM" id="MobiDB-lite"/>
    </source>
</evidence>
<keyword evidence="3" id="KW-1185">Reference proteome</keyword>
<name>A0ABR1VJ51_9PEZI</name>
<dbReference type="GeneID" id="92091399"/>
<evidence type="ECO:0000313" key="3">
    <source>
        <dbReference type="Proteomes" id="UP001480595"/>
    </source>
</evidence>
<feature type="region of interest" description="Disordered" evidence="1">
    <location>
        <begin position="1"/>
        <end position="20"/>
    </location>
</feature>
<dbReference type="EMBL" id="JAQQWL010000006">
    <property type="protein sequence ID" value="KAK8070311.1"/>
    <property type="molecule type" value="Genomic_DNA"/>
</dbReference>
<organism evidence="2 3">
    <name type="scientific">Apiospora phragmitis</name>
    <dbReference type="NCBI Taxonomy" id="2905665"/>
    <lineage>
        <taxon>Eukaryota</taxon>
        <taxon>Fungi</taxon>
        <taxon>Dikarya</taxon>
        <taxon>Ascomycota</taxon>
        <taxon>Pezizomycotina</taxon>
        <taxon>Sordariomycetes</taxon>
        <taxon>Xylariomycetidae</taxon>
        <taxon>Amphisphaeriales</taxon>
        <taxon>Apiosporaceae</taxon>
        <taxon>Apiospora</taxon>
    </lineage>
</organism>
<protein>
    <submittedName>
        <fullName evidence="2">Uncharacterized protein</fullName>
    </submittedName>
</protein>
<gene>
    <name evidence="2" type="ORF">PG994_006927</name>
</gene>
<accession>A0ABR1VJ51</accession>
<dbReference type="RefSeq" id="XP_066717605.1">
    <property type="nucleotide sequence ID" value="XM_066858336.1"/>
</dbReference>